<protein>
    <submittedName>
        <fullName evidence="8">Threonine/homoserine efflux transporter RhtA</fullName>
    </submittedName>
</protein>
<dbReference type="InterPro" id="IPR000620">
    <property type="entry name" value="EamA_dom"/>
</dbReference>
<keyword evidence="9" id="KW-1185">Reference proteome</keyword>
<dbReference type="PANTHER" id="PTHR42920">
    <property type="entry name" value="OS03G0707200 PROTEIN-RELATED"/>
    <property type="match status" value="1"/>
</dbReference>
<evidence type="ECO:0000256" key="4">
    <source>
        <dbReference type="ARBA" id="ARBA00022989"/>
    </source>
</evidence>
<dbReference type="AlphaFoldDB" id="A0A316BZR6"/>
<evidence type="ECO:0000256" key="5">
    <source>
        <dbReference type="ARBA" id="ARBA00023136"/>
    </source>
</evidence>
<dbReference type="Pfam" id="PF00892">
    <property type="entry name" value="EamA"/>
    <property type="match status" value="2"/>
</dbReference>
<keyword evidence="2" id="KW-1003">Cell membrane</keyword>
<feature type="transmembrane region" description="Helical" evidence="6">
    <location>
        <begin position="278"/>
        <end position="301"/>
    </location>
</feature>
<comment type="caution">
    <text evidence="8">The sequence shown here is derived from an EMBL/GenBank/DDBJ whole genome shotgun (WGS) entry which is preliminary data.</text>
</comment>
<evidence type="ECO:0000256" key="1">
    <source>
        <dbReference type="ARBA" id="ARBA00004651"/>
    </source>
</evidence>
<organism evidence="8 9">
    <name type="scientific">Pseudaminobacter salicylatoxidans</name>
    <dbReference type="NCBI Taxonomy" id="93369"/>
    <lineage>
        <taxon>Bacteria</taxon>
        <taxon>Pseudomonadati</taxon>
        <taxon>Pseudomonadota</taxon>
        <taxon>Alphaproteobacteria</taxon>
        <taxon>Hyphomicrobiales</taxon>
        <taxon>Phyllobacteriaceae</taxon>
        <taxon>Pseudaminobacter</taxon>
    </lineage>
</organism>
<keyword evidence="3 6" id="KW-0812">Transmembrane</keyword>
<dbReference type="PANTHER" id="PTHR42920:SF5">
    <property type="entry name" value="EAMA DOMAIN-CONTAINING PROTEIN"/>
    <property type="match status" value="1"/>
</dbReference>
<accession>A0A316BZR6</accession>
<feature type="transmembrane region" description="Helical" evidence="6">
    <location>
        <begin position="20"/>
        <end position="39"/>
    </location>
</feature>
<name>A0A316BZR6_PSESE</name>
<dbReference type="InterPro" id="IPR051258">
    <property type="entry name" value="Diverse_Substrate_Transporter"/>
</dbReference>
<dbReference type="GO" id="GO:0005886">
    <property type="term" value="C:plasma membrane"/>
    <property type="evidence" value="ECO:0007669"/>
    <property type="project" value="UniProtKB-SubCell"/>
</dbReference>
<feature type="transmembrane region" description="Helical" evidence="6">
    <location>
        <begin position="134"/>
        <end position="150"/>
    </location>
</feature>
<feature type="transmembrane region" description="Helical" evidence="6">
    <location>
        <begin position="162"/>
        <end position="182"/>
    </location>
</feature>
<feature type="transmembrane region" description="Helical" evidence="6">
    <location>
        <begin position="254"/>
        <end position="272"/>
    </location>
</feature>
<evidence type="ECO:0000256" key="3">
    <source>
        <dbReference type="ARBA" id="ARBA00022692"/>
    </source>
</evidence>
<proteinExistence type="predicted"/>
<comment type="subcellular location">
    <subcellularLocation>
        <location evidence="1">Cell membrane</location>
        <topology evidence="1">Multi-pass membrane protein</topology>
    </subcellularLocation>
</comment>
<feature type="domain" description="EamA" evidence="7">
    <location>
        <begin position="159"/>
        <end position="293"/>
    </location>
</feature>
<evidence type="ECO:0000313" key="9">
    <source>
        <dbReference type="Proteomes" id="UP000245396"/>
    </source>
</evidence>
<dbReference type="InterPro" id="IPR037185">
    <property type="entry name" value="EmrE-like"/>
</dbReference>
<feature type="transmembrane region" description="Helical" evidence="6">
    <location>
        <begin position="45"/>
        <end position="67"/>
    </location>
</feature>
<dbReference type="EMBL" id="QGGG01000012">
    <property type="protein sequence ID" value="PWJ80523.1"/>
    <property type="molecule type" value="Genomic_DNA"/>
</dbReference>
<feature type="transmembrane region" description="Helical" evidence="6">
    <location>
        <begin position="79"/>
        <end position="98"/>
    </location>
</feature>
<gene>
    <name evidence="8" type="ORF">C7441_11263</name>
</gene>
<keyword evidence="5 6" id="KW-0472">Membrane</keyword>
<evidence type="ECO:0000256" key="2">
    <source>
        <dbReference type="ARBA" id="ARBA00022475"/>
    </source>
</evidence>
<dbReference type="SUPFAM" id="SSF103481">
    <property type="entry name" value="Multidrug resistance efflux transporter EmrE"/>
    <property type="match status" value="2"/>
</dbReference>
<keyword evidence="4 6" id="KW-1133">Transmembrane helix</keyword>
<feature type="transmembrane region" description="Helical" evidence="6">
    <location>
        <begin position="110"/>
        <end position="127"/>
    </location>
</feature>
<evidence type="ECO:0000259" key="7">
    <source>
        <dbReference type="Pfam" id="PF00892"/>
    </source>
</evidence>
<feature type="transmembrane region" description="Helical" evidence="6">
    <location>
        <begin position="189"/>
        <end position="209"/>
    </location>
</feature>
<feature type="transmembrane region" description="Helical" evidence="6">
    <location>
        <begin position="221"/>
        <end position="242"/>
    </location>
</feature>
<dbReference type="Proteomes" id="UP000245396">
    <property type="component" value="Unassembled WGS sequence"/>
</dbReference>
<sequence>MPILLQRLLPEMTRLQANLILLLAGAMWGMGFVAQSTAMKSISPLLFTGLRFTLATLVVLPFAIREARQAQTALTPRNWLAFIWIGLLMLGAIATQQIGLLTTTVTNSGFLTGLYVVMTPLLGVMLFRHWPHPVVWPAALTALAGIWFLSGGAIEHLTSGDWLTVLAAGFCALQVIFIARAASSTGRPITLAVTQFAVCAVLGLTGALVHEQIDFNAARAALPEIVYAGIFSGGIAFTLQVIGQRYTTAPQAAIFLSSEALFAALFGALILGERLPAIGFLGCGLIFAAILAVELAPALLARARATGTV</sequence>
<reference evidence="8 9" key="1">
    <citation type="submission" date="2018-05" db="EMBL/GenBank/DDBJ databases">
        <title>Genomic Encyclopedia of Type Strains, Phase IV (KMG-IV): sequencing the most valuable type-strain genomes for metagenomic binning, comparative biology and taxonomic classification.</title>
        <authorList>
            <person name="Goeker M."/>
        </authorList>
    </citation>
    <scope>NUCLEOTIDE SEQUENCE [LARGE SCALE GENOMIC DNA]</scope>
    <source>
        <strain evidence="8 9">DSM 6986</strain>
    </source>
</reference>
<evidence type="ECO:0000256" key="6">
    <source>
        <dbReference type="SAM" id="Phobius"/>
    </source>
</evidence>
<evidence type="ECO:0000313" key="8">
    <source>
        <dbReference type="EMBL" id="PWJ80523.1"/>
    </source>
</evidence>
<feature type="domain" description="EamA" evidence="7">
    <location>
        <begin position="18"/>
        <end position="150"/>
    </location>
</feature>